<gene>
    <name evidence="1" type="ORF">SAY87_020147</name>
</gene>
<evidence type="ECO:0000313" key="2">
    <source>
        <dbReference type="Proteomes" id="UP001345219"/>
    </source>
</evidence>
<dbReference type="EMBL" id="JAXIOK010000012">
    <property type="protein sequence ID" value="KAK4758846.1"/>
    <property type="molecule type" value="Genomic_DNA"/>
</dbReference>
<dbReference type="Proteomes" id="UP001345219">
    <property type="component" value="Chromosome 15"/>
</dbReference>
<sequence>MTIIKTTSQVLRGARRDRELQGAANLVIEAILMDSSELENMMATKTNSRVSGLIGIGYYEDESSASLVQQSTAQNLRREQLSLWENVGWFQGGGDMVEEHAYRLALLEQGNETVAAYAREFMQLQCFALQWVLPNITCK</sequence>
<evidence type="ECO:0000313" key="1">
    <source>
        <dbReference type="EMBL" id="KAK4758846.1"/>
    </source>
</evidence>
<accession>A0AAN7K315</accession>
<protein>
    <recommendedName>
        <fullName evidence="3">Retrotransposon gag domain-containing protein</fullName>
    </recommendedName>
</protein>
<keyword evidence="2" id="KW-1185">Reference proteome</keyword>
<comment type="caution">
    <text evidence="1">The sequence shown here is derived from an EMBL/GenBank/DDBJ whole genome shotgun (WGS) entry which is preliminary data.</text>
</comment>
<name>A0AAN7K315_9MYRT</name>
<proteinExistence type="predicted"/>
<dbReference type="AlphaFoldDB" id="A0AAN7K315"/>
<organism evidence="1 2">
    <name type="scientific">Trapa incisa</name>
    <dbReference type="NCBI Taxonomy" id="236973"/>
    <lineage>
        <taxon>Eukaryota</taxon>
        <taxon>Viridiplantae</taxon>
        <taxon>Streptophyta</taxon>
        <taxon>Embryophyta</taxon>
        <taxon>Tracheophyta</taxon>
        <taxon>Spermatophyta</taxon>
        <taxon>Magnoliopsida</taxon>
        <taxon>eudicotyledons</taxon>
        <taxon>Gunneridae</taxon>
        <taxon>Pentapetalae</taxon>
        <taxon>rosids</taxon>
        <taxon>malvids</taxon>
        <taxon>Myrtales</taxon>
        <taxon>Lythraceae</taxon>
        <taxon>Trapa</taxon>
    </lineage>
</organism>
<reference evidence="1 2" key="1">
    <citation type="journal article" date="2023" name="Hortic Res">
        <title>Pangenome of water caltrop reveals structural variations and asymmetric subgenome divergence after allopolyploidization.</title>
        <authorList>
            <person name="Zhang X."/>
            <person name="Chen Y."/>
            <person name="Wang L."/>
            <person name="Yuan Y."/>
            <person name="Fang M."/>
            <person name="Shi L."/>
            <person name="Lu R."/>
            <person name="Comes H.P."/>
            <person name="Ma Y."/>
            <person name="Chen Y."/>
            <person name="Huang G."/>
            <person name="Zhou Y."/>
            <person name="Zheng Z."/>
            <person name="Qiu Y."/>
        </authorList>
    </citation>
    <scope>NUCLEOTIDE SEQUENCE [LARGE SCALE GENOMIC DNA]</scope>
    <source>
        <tissue evidence="1">Roots</tissue>
    </source>
</reference>
<evidence type="ECO:0008006" key="3">
    <source>
        <dbReference type="Google" id="ProtNLM"/>
    </source>
</evidence>